<protein>
    <recommendedName>
        <fullName evidence="9 11">N-acetylneuraminate lyase</fullName>
        <shortName evidence="11">NAL</shortName>
        <shortName evidence="11">Neu5Ac lyase</shortName>
        <ecNumber evidence="4 11">4.1.3.3</ecNumber>
    </recommendedName>
    <alternativeName>
        <fullName evidence="11">N-acetylneuraminate pyruvate-lyase</fullName>
    </alternativeName>
    <alternativeName>
        <fullName evidence="11">N-acetylneuraminic acid aldolase</fullName>
    </alternativeName>
    <alternativeName>
        <fullName evidence="11">Sialate lyase</fullName>
    </alternativeName>
    <alternativeName>
        <fullName evidence="11">Sialic acid aldolase</fullName>
    </alternativeName>
    <alternativeName>
        <fullName evidence="11">Sialic acid lyase</fullName>
    </alternativeName>
</protein>
<reference evidence="14" key="1">
    <citation type="submission" date="2023-10" db="EMBL/GenBank/DDBJ databases">
        <authorList>
            <consortium name="Clinical and Environmental Microbiology Branch: Whole genome sequencing antimicrobial resistance pathogens in the healthcare setting"/>
        </authorList>
    </citation>
    <scope>NUCLEOTIDE SEQUENCE</scope>
    <source>
        <strain evidence="14">2020QW-00022</strain>
    </source>
</reference>
<dbReference type="EMBL" id="ABEXCJ050000001">
    <property type="protein sequence ID" value="EMR4588324.1"/>
    <property type="molecule type" value="Genomic_DNA"/>
</dbReference>
<feature type="binding site" evidence="11">
    <location>
        <position position="48"/>
    </location>
    <ligand>
        <name>aceneuramate</name>
        <dbReference type="ChEBI" id="CHEBI:173083"/>
    </ligand>
</feature>
<evidence type="ECO:0000313" key="15">
    <source>
        <dbReference type="EMBL" id="EMR4588324.1"/>
    </source>
</evidence>
<dbReference type="EC" id="4.1.3.3" evidence="4 11"/>
<dbReference type="AlphaFoldDB" id="A0AAD2ZGX3"/>
<feature type="binding site" evidence="11">
    <location>
        <position position="192"/>
    </location>
    <ligand>
        <name>aceneuramate</name>
        <dbReference type="ChEBI" id="CHEBI:173083"/>
    </ligand>
</feature>
<evidence type="ECO:0000256" key="9">
    <source>
        <dbReference type="ARBA" id="ARBA00039936"/>
    </source>
</evidence>
<feature type="binding site" evidence="11">
    <location>
        <position position="208"/>
    </location>
    <ligand>
        <name>aceneuramate</name>
        <dbReference type="ChEBI" id="CHEBI:173083"/>
    </ligand>
</feature>
<dbReference type="InterPro" id="IPR002220">
    <property type="entry name" value="DapA-like"/>
</dbReference>
<evidence type="ECO:0000256" key="8">
    <source>
        <dbReference type="ARBA" id="ARBA00023277"/>
    </source>
</evidence>
<evidence type="ECO:0000256" key="2">
    <source>
        <dbReference type="ARBA" id="ARBA00006324"/>
    </source>
</evidence>
<dbReference type="InterPro" id="IPR013785">
    <property type="entry name" value="Aldolase_TIM"/>
</dbReference>
<comment type="similarity">
    <text evidence="2 11">Belongs to the DapA family. NanA subfamily.</text>
</comment>
<dbReference type="PRINTS" id="PR00146">
    <property type="entry name" value="DHPICSNTHASE"/>
</dbReference>
<feature type="active site" description="Proton donor" evidence="11">
    <location>
        <position position="137"/>
    </location>
</feature>
<evidence type="ECO:0000256" key="12">
    <source>
        <dbReference type="PIRSR" id="PIRSR001365-1"/>
    </source>
</evidence>
<evidence type="ECO:0000256" key="5">
    <source>
        <dbReference type="ARBA" id="ARBA00022490"/>
    </source>
</evidence>
<organism evidence="14">
    <name type="scientific">Providencia rettgeri</name>
    <dbReference type="NCBI Taxonomy" id="587"/>
    <lineage>
        <taxon>Bacteria</taxon>
        <taxon>Pseudomonadati</taxon>
        <taxon>Pseudomonadota</taxon>
        <taxon>Gammaproteobacteria</taxon>
        <taxon>Enterobacterales</taxon>
        <taxon>Morganellaceae</taxon>
        <taxon>Providencia</taxon>
    </lineage>
</organism>
<dbReference type="GO" id="GO:0005829">
    <property type="term" value="C:cytosol"/>
    <property type="evidence" value="ECO:0007669"/>
    <property type="project" value="TreeGrafter"/>
</dbReference>
<evidence type="ECO:0000313" key="14">
    <source>
        <dbReference type="EMBL" id="ELR5216137.1"/>
    </source>
</evidence>
<accession>A0AAD2ZGX3</accession>
<dbReference type="HAMAP" id="MF_01237">
    <property type="entry name" value="N_acetylneuram_lyase"/>
    <property type="match status" value="1"/>
</dbReference>
<evidence type="ECO:0000256" key="6">
    <source>
        <dbReference type="ARBA" id="ARBA00023239"/>
    </source>
</evidence>
<evidence type="ECO:0000256" key="11">
    <source>
        <dbReference type="HAMAP-Rule" id="MF_01237"/>
    </source>
</evidence>
<dbReference type="SUPFAM" id="SSF51569">
    <property type="entry name" value="Aldolase"/>
    <property type="match status" value="1"/>
</dbReference>
<dbReference type="InterPro" id="IPR020624">
    <property type="entry name" value="Schiff_base-form_aldolases_CS"/>
</dbReference>
<keyword evidence="6 11" id="KW-0456">Lyase</keyword>
<sequence>MNANLKGIYSALLTPYRSDESIDEASLRNLVQFNMRLGVDGLYVGGSTGEAFIQSVDERAEILEIVKDESAGKLKLIAHVGCISTKESEYLANISSKLKYDAVSAVTPFYYPFGFDEIAEHYKNIISSANGLPMIIYNIPALSGVKLTRQQILDLLNMEKVAAIKQTSGDLYQLEQIRRDAPNKIIYNGYDEILLSGLVAGADGGIGSTYNIMGARYCAILKAFKEGDITRAKQLQSDCNEVIDTLIEVGVFKGLKQVLKNMGVIENAICRKPFSPINPKHHEKLTLISDTLSKELNLK</sequence>
<evidence type="ECO:0000256" key="1">
    <source>
        <dbReference type="ARBA" id="ARBA00004496"/>
    </source>
</evidence>
<feature type="binding site" evidence="11">
    <location>
        <position position="191"/>
    </location>
    <ligand>
        <name>aceneuramate</name>
        <dbReference type="ChEBI" id="CHEBI:173083"/>
    </ligand>
</feature>
<dbReference type="PANTHER" id="PTHR42849">
    <property type="entry name" value="N-ACETYLNEURAMINATE LYASE"/>
    <property type="match status" value="1"/>
</dbReference>
<comment type="subunit">
    <text evidence="3 11">Homotetramer.</text>
</comment>
<feature type="binding site" evidence="11">
    <location>
        <position position="47"/>
    </location>
    <ligand>
        <name>aceneuramate</name>
        <dbReference type="ChEBI" id="CHEBI:173083"/>
    </ligand>
</feature>
<evidence type="ECO:0000256" key="3">
    <source>
        <dbReference type="ARBA" id="ARBA00011881"/>
    </source>
</evidence>
<feature type="binding site" evidence="13">
    <location>
        <position position="48"/>
    </location>
    <ligand>
        <name>pyruvate</name>
        <dbReference type="ChEBI" id="CHEBI:15361"/>
    </ligand>
</feature>
<dbReference type="InterPro" id="IPR005264">
    <property type="entry name" value="NanA"/>
</dbReference>
<dbReference type="PROSITE" id="PS00665">
    <property type="entry name" value="DHDPS_1"/>
    <property type="match status" value="1"/>
</dbReference>
<dbReference type="GO" id="GO:0019262">
    <property type="term" value="P:N-acetylneuraminate catabolic process"/>
    <property type="evidence" value="ECO:0007669"/>
    <property type="project" value="UniProtKB-UniRule"/>
</dbReference>
<keyword evidence="7 11" id="KW-0704">Schiff base</keyword>
<dbReference type="NCBIfam" id="NF003164">
    <property type="entry name" value="PRK04147.1"/>
    <property type="match status" value="1"/>
</dbReference>
<dbReference type="PROSITE" id="PS00666">
    <property type="entry name" value="DHDPS_2"/>
    <property type="match status" value="1"/>
</dbReference>
<comment type="caution">
    <text evidence="14">The sequence shown here is derived from an EMBL/GenBank/DDBJ whole genome shotgun (WGS) entry which is preliminary data.</text>
</comment>
<keyword evidence="5 11" id="KW-0963">Cytoplasm</keyword>
<name>A0AAD2ZGX3_PRORE</name>
<evidence type="ECO:0000256" key="4">
    <source>
        <dbReference type="ARBA" id="ARBA00012911"/>
    </source>
</evidence>
<feature type="binding site" evidence="11">
    <location>
        <position position="167"/>
    </location>
    <ligand>
        <name>aceneuramate</name>
        <dbReference type="ChEBI" id="CHEBI:173083"/>
    </ligand>
</feature>
<feature type="active site" description="Schiff-base intermediate with substrate" evidence="11 12">
    <location>
        <position position="165"/>
    </location>
</feature>
<dbReference type="NCBIfam" id="TIGR00683">
    <property type="entry name" value="nanA"/>
    <property type="match status" value="1"/>
</dbReference>
<feature type="binding site" evidence="13">
    <location>
        <position position="206"/>
    </location>
    <ligand>
        <name>pyruvate</name>
        <dbReference type="ChEBI" id="CHEBI:15361"/>
    </ligand>
</feature>
<dbReference type="SMART" id="SM01130">
    <property type="entry name" value="DHDPS"/>
    <property type="match status" value="1"/>
</dbReference>
<comment type="catalytic activity">
    <reaction evidence="10 11">
        <text>aceneuramate = aldehydo-N-acetyl-D-mannosamine + pyruvate</text>
        <dbReference type="Rhea" id="RHEA:23296"/>
        <dbReference type="ChEBI" id="CHEBI:15361"/>
        <dbReference type="ChEBI" id="CHEBI:17122"/>
        <dbReference type="ChEBI" id="CHEBI:173083"/>
        <dbReference type="EC" id="4.1.3.3"/>
    </reaction>
</comment>
<dbReference type="Pfam" id="PF00701">
    <property type="entry name" value="DHDPS"/>
    <property type="match status" value="1"/>
</dbReference>
<gene>
    <name evidence="11" type="primary">nanA</name>
    <name evidence="15" type="ORF">M0K77_000587</name>
    <name evidence="14" type="ORF">M0K77_RS02935</name>
</gene>
<comment type="subcellular location">
    <subcellularLocation>
        <location evidence="1 11">Cytoplasm</location>
    </subcellularLocation>
</comment>
<evidence type="ECO:0000256" key="7">
    <source>
        <dbReference type="ARBA" id="ARBA00023270"/>
    </source>
</evidence>
<dbReference type="GO" id="GO:0008747">
    <property type="term" value="F:N-acetylneuraminate lyase activity"/>
    <property type="evidence" value="ECO:0007669"/>
    <property type="project" value="UniProtKB-UniRule"/>
</dbReference>
<dbReference type="PANTHER" id="PTHR42849:SF1">
    <property type="entry name" value="N-ACETYLNEURAMINATE LYASE"/>
    <property type="match status" value="1"/>
</dbReference>
<keyword evidence="8 11" id="KW-0119">Carbohydrate metabolism</keyword>
<evidence type="ECO:0000256" key="10">
    <source>
        <dbReference type="ARBA" id="ARBA00044906"/>
    </source>
</evidence>
<proteinExistence type="inferred from homology"/>
<evidence type="ECO:0000256" key="13">
    <source>
        <dbReference type="PIRSR" id="PIRSR001365-2"/>
    </source>
</evidence>
<feature type="active site" description="Proton donor/acceptor" evidence="12">
    <location>
        <position position="137"/>
    </location>
</feature>
<comment type="pathway">
    <text evidence="11">Amino-sugar metabolism; N-acetylneuraminate degradation; D-fructose 6-phosphate from N-acetylneuraminate: step 1/5.</text>
</comment>
<comment type="function">
    <text evidence="11">Catalyzes the reversible aldol cleavage of N-acetylneuraminic acid (sialic acid; Neu5Ac) to form pyruvate and N-acetylmannosamine (ManNAc) via a Schiff base intermediate.</text>
</comment>
<dbReference type="PIRSF" id="PIRSF001365">
    <property type="entry name" value="DHDPS"/>
    <property type="match status" value="1"/>
</dbReference>
<feature type="binding site" evidence="11">
    <location>
        <position position="189"/>
    </location>
    <ligand>
        <name>aceneuramate</name>
        <dbReference type="ChEBI" id="CHEBI:173083"/>
    </ligand>
</feature>
<dbReference type="InterPro" id="IPR020625">
    <property type="entry name" value="Schiff_base-form_aldolases_AS"/>
</dbReference>
<dbReference type="Gene3D" id="3.20.20.70">
    <property type="entry name" value="Aldolase class I"/>
    <property type="match status" value="1"/>
</dbReference>
<dbReference type="EMBL" id="ABEXCJ040000001">
    <property type="protein sequence ID" value="ELR5216137.1"/>
    <property type="molecule type" value="Genomic_DNA"/>
</dbReference>
<dbReference type="GO" id="GO:0005975">
    <property type="term" value="P:carbohydrate metabolic process"/>
    <property type="evidence" value="ECO:0007669"/>
    <property type="project" value="UniProtKB-UniRule"/>
</dbReference>